<proteinExistence type="predicted"/>
<dbReference type="Proteomes" id="UP000198518">
    <property type="component" value="Unassembled WGS sequence"/>
</dbReference>
<evidence type="ECO:0000313" key="4">
    <source>
        <dbReference type="Proteomes" id="UP000198518"/>
    </source>
</evidence>
<sequence length="284" mass="29891">MVTLDGDVVARYPRVSRYNSPYPAHDAGCAVDLYSDDGWNADGHATAAPSPVAGEVVETRTVSCPDRPYAADHDHLIVLDTGDALARVLHVDPGVEAGERVTVGDSLGEMVRSGFFAPWVDNHLHLGFREHGQNAVRASGSLPLDLDVAVEPATWDGRATVVETGETWLRLDEPTHPAPGDAYAALASDDGAVLDGGLPHYETGYASGRGETVSLFGTVAGDRSGDRTVTWRDVTVTVDGAPAKGLSLWLGRDALGCKVVAPGHDVTTGDEVTVDIRSADRSAD</sequence>
<feature type="domain" description="DUF8155" evidence="1">
    <location>
        <begin position="3"/>
        <end position="145"/>
    </location>
</feature>
<reference evidence="3 4" key="1">
    <citation type="submission" date="2016-10" db="EMBL/GenBank/DDBJ databases">
        <authorList>
            <person name="de Groot N.N."/>
        </authorList>
    </citation>
    <scope>NUCLEOTIDE SEQUENCE [LARGE SCALE GENOMIC DNA]</scope>
    <source>
        <strain evidence="3 4">CGMCC 1.5337</strain>
    </source>
</reference>
<organism evidence="3 4">
    <name type="scientific">Halobacterium jilantaiense</name>
    <dbReference type="NCBI Taxonomy" id="355548"/>
    <lineage>
        <taxon>Archaea</taxon>
        <taxon>Methanobacteriati</taxon>
        <taxon>Methanobacteriota</taxon>
        <taxon>Stenosarchaea group</taxon>
        <taxon>Halobacteria</taxon>
        <taxon>Halobacteriales</taxon>
        <taxon>Halobacteriaceae</taxon>
        <taxon>Halobacterium</taxon>
    </lineage>
</organism>
<dbReference type="Gene3D" id="2.70.70.10">
    <property type="entry name" value="Glucose Permease (Domain IIA)"/>
    <property type="match status" value="1"/>
</dbReference>
<accession>A0A1I0PGV0</accession>
<dbReference type="InterPro" id="IPR058817">
    <property type="entry name" value="DUF8155_C"/>
</dbReference>
<gene>
    <name evidence="3" type="ORF">SAMN04487945_1679</name>
</gene>
<dbReference type="STRING" id="355548.SAMN04487945_1679"/>
<evidence type="ECO:0008006" key="5">
    <source>
        <dbReference type="Google" id="ProtNLM"/>
    </source>
</evidence>
<feature type="domain" description="DUF8155" evidence="2">
    <location>
        <begin position="151"/>
        <end position="277"/>
    </location>
</feature>
<evidence type="ECO:0000259" key="1">
    <source>
        <dbReference type="Pfam" id="PF26482"/>
    </source>
</evidence>
<dbReference type="InterPro" id="IPR058468">
    <property type="entry name" value="DUF8155_N"/>
</dbReference>
<evidence type="ECO:0000259" key="2">
    <source>
        <dbReference type="Pfam" id="PF26483"/>
    </source>
</evidence>
<dbReference type="RefSeq" id="WP_089668870.1">
    <property type="nucleotide sequence ID" value="NZ_FOJA01000001.1"/>
</dbReference>
<dbReference type="OrthoDB" id="36515at2157"/>
<dbReference type="AlphaFoldDB" id="A0A1I0PGV0"/>
<evidence type="ECO:0000313" key="3">
    <source>
        <dbReference type="EMBL" id="SEW13559.1"/>
    </source>
</evidence>
<dbReference type="InterPro" id="IPR011055">
    <property type="entry name" value="Dup_hybrid_motif"/>
</dbReference>
<dbReference type="EMBL" id="FOJA01000001">
    <property type="protein sequence ID" value="SEW13559.1"/>
    <property type="molecule type" value="Genomic_DNA"/>
</dbReference>
<dbReference type="Pfam" id="PF26483">
    <property type="entry name" value="DUF8155_C"/>
    <property type="match status" value="1"/>
</dbReference>
<name>A0A1I0PGV0_9EURY</name>
<protein>
    <recommendedName>
        <fullName evidence="5">Peptidase family M23</fullName>
    </recommendedName>
</protein>
<dbReference type="Pfam" id="PF26482">
    <property type="entry name" value="DUF8155"/>
    <property type="match status" value="1"/>
</dbReference>
<keyword evidence="4" id="KW-1185">Reference proteome</keyword>